<keyword evidence="1" id="KW-0732">Signal</keyword>
<dbReference type="Pfam" id="PF16871">
    <property type="entry name" value="DUF5077"/>
    <property type="match status" value="1"/>
</dbReference>
<dbReference type="InterPro" id="IPR031712">
    <property type="entry name" value="DUF5077"/>
</dbReference>
<sequence length="437" mass="48818">MATFHPTASTKFFLATLFVMPLMAASALAGEWSVPLAGNTFRSSPSPGGRYLGRDGTLRIREADAVYKVYFHVDRAANLALGISGRAVHGEAKLETQVDATSWTTELQDEPSRVYPLGEIKVDGPGYVEVQLTRSHDNGSASVELSELRVSSNDQDLTLDFVKTNDGNMFYWGRRGPSVHLSYRLPKEVDLTYAYSEITVPEGQDPIGTYFMANGFGEGYFGFQVNSETQRRVLFSVWSPFRTDNPKEIPESDRVLTTAKGEGVSAQDFGNEGSGGQSFLVYPWTAGVTYRFLTEVKPDGNGNTQYTSWFGDKSKNEWRLIASFRRPKTDKHLTGFHSFLENFSPETGHIQRMANYANQWVQDVDGVWHEITRAKFTGDNTARGRHRLDFAGGSEQDRFFLQNCGFFDATVKLDQIFERASTASEQPKIDFSSLPRG</sequence>
<name>A0ABP9VYX7_9BACT</name>
<accession>A0ABP9VYX7</accession>
<dbReference type="RefSeq" id="WP_345688158.1">
    <property type="nucleotide sequence ID" value="NZ_BAABRO010000021.1"/>
</dbReference>
<evidence type="ECO:0000313" key="3">
    <source>
        <dbReference type="EMBL" id="GAA5510332.1"/>
    </source>
</evidence>
<evidence type="ECO:0000256" key="1">
    <source>
        <dbReference type="SAM" id="SignalP"/>
    </source>
</evidence>
<feature type="signal peptide" evidence="1">
    <location>
        <begin position="1"/>
        <end position="29"/>
    </location>
</feature>
<dbReference type="Proteomes" id="UP001416858">
    <property type="component" value="Unassembled WGS sequence"/>
</dbReference>
<feature type="domain" description="DUF5077" evidence="2">
    <location>
        <begin position="34"/>
        <end position="153"/>
    </location>
</feature>
<dbReference type="InterPro" id="IPR021862">
    <property type="entry name" value="DUF3472"/>
</dbReference>
<protein>
    <recommendedName>
        <fullName evidence="2">DUF5077 domain-containing protein</fullName>
    </recommendedName>
</protein>
<dbReference type="EMBL" id="BAABRO010000021">
    <property type="protein sequence ID" value="GAA5510332.1"/>
    <property type="molecule type" value="Genomic_DNA"/>
</dbReference>
<evidence type="ECO:0000259" key="2">
    <source>
        <dbReference type="Pfam" id="PF16871"/>
    </source>
</evidence>
<comment type="caution">
    <text evidence="3">The sequence shown here is derived from an EMBL/GenBank/DDBJ whole genome shotgun (WGS) entry which is preliminary data.</text>
</comment>
<dbReference type="Pfam" id="PF11958">
    <property type="entry name" value="DUF3472"/>
    <property type="match status" value="1"/>
</dbReference>
<reference evidence="3 4" key="1">
    <citation type="submission" date="2024-02" db="EMBL/GenBank/DDBJ databases">
        <title>Rhodopirellula caenicola NBRC 110016.</title>
        <authorList>
            <person name="Ichikawa N."/>
            <person name="Katano-Makiyama Y."/>
            <person name="Hidaka K."/>
        </authorList>
    </citation>
    <scope>NUCLEOTIDE SEQUENCE [LARGE SCALE GENOMIC DNA]</scope>
    <source>
        <strain evidence="3 4">NBRC 110016</strain>
    </source>
</reference>
<gene>
    <name evidence="3" type="ORF">Rcae01_05840</name>
</gene>
<proteinExistence type="predicted"/>
<evidence type="ECO:0000313" key="4">
    <source>
        <dbReference type="Proteomes" id="UP001416858"/>
    </source>
</evidence>
<organism evidence="3 4">
    <name type="scientific">Novipirellula caenicola</name>
    <dbReference type="NCBI Taxonomy" id="1536901"/>
    <lineage>
        <taxon>Bacteria</taxon>
        <taxon>Pseudomonadati</taxon>
        <taxon>Planctomycetota</taxon>
        <taxon>Planctomycetia</taxon>
        <taxon>Pirellulales</taxon>
        <taxon>Pirellulaceae</taxon>
        <taxon>Novipirellula</taxon>
    </lineage>
</organism>
<keyword evidence="4" id="KW-1185">Reference proteome</keyword>
<feature type="chain" id="PRO_5045393510" description="DUF5077 domain-containing protein" evidence="1">
    <location>
        <begin position="30"/>
        <end position="437"/>
    </location>
</feature>